<dbReference type="AlphaFoldDB" id="A0A2N4TLU2"/>
<proteinExistence type="inferred from homology"/>
<reference evidence="10 11" key="1">
    <citation type="submission" date="2017-12" db="EMBL/GenBank/DDBJ databases">
        <title>Draft genome sequence of Ralstonia pickettii 52.</title>
        <authorList>
            <person name="Zheng B."/>
        </authorList>
    </citation>
    <scope>NUCLEOTIDE SEQUENCE [LARGE SCALE GENOMIC DNA]</scope>
    <source>
        <strain evidence="10 11">52</strain>
    </source>
</reference>
<dbReference type="GO" id="GO:0005737">
    <property type="term" value="C:cytoplasm"/>
    <property type="evidence" value="ECO:0007669"/>
    <property type="project" value="UniProtKB-SubCell"/>
</dbReference>
<evidence type="ECO:0000259" key="9">
    <source>
        <dbReference type="SMART" id="SM00977"/>
    </source>
</evidence>
<evidence type="ECO:0000256" key="1">
    <source>
        <dbReference type="ARBA" id="ARBA00004496"/>
    </source>
</evidence>
<accession>A0A2N4TLU2</accession>
<evidence type="ECO:0000313" key="10">
    <source>
        <dbReference type="EMBL" id="PLC40675.1"/>
    </source>
</evidence>
<dbReference type="Gene3D" id="3.40.50.620">
    <property type="entry name" value="HUPs"/>
    <property type="match status" value="1"/>
</dbReference>
<comment type="domain">
    <text evidence="8">The N-terminal region contains the highly conserved SGGXDS motif, predicted to be a P-loop motif involved in ATP binding.</text>
</comment>
<dbReference type="GO" id="GO:0032267">
    <property type="term" value="F:tRNA(Ile)-lysidine synthase activity"/>
    <property type="evidence" value="ECO:0007669"/>
    <property type="project" value="UniProtKB-EC"/>
</dbReference>
<dbReference type="SUPFAM" id="SSF82829">
    <property type="entry name" value="MesJ substrate recognition domain-like"/>
    <property type="match status" value="1"/>
</dbReference>
<evidence type="ECO:0000313" key="11">
    <source>
        <dbReference type="Proteomes" id="UP000234456"/>
    </source>
</evidence>
<keyword evidence="2 8" id="KW-0963">Cytoplasm</keyword>
<dbReference type="SUPFAM" id="SSF52402">
    <property type="entry name" value="Adenine nucleotide alpha hydrolases-like"/>
    <property type="match status" value="1"/>
</dbReference>
<dbReference type="RefSeq" id="WP_102066978.1">
    <property type="nucleotide sequence ID" value="NZ_PKQE01000005.1"/>
</dbReference>
<dbReference type="InterPro" id="IPR011063">
    <property type="entry name" value="TilS/TtcA_N"/>
</dbReference>
<dbReference type="Proteomes" id="UP000234456">
    <property type="component" value="Unassembled WGS sequence"/>
</dbReference>
<dbReference type="EMBL" id="PKQE01000005">
    <property type="protein sequence ID" value="PLC40675.1"/>
    <property type="molecule type" value="Genomic_DNA"/>
</dbReference>
<dbReference type="SUPFAM" id="SSF56037">
    <property type="entry name" value="PheT/TilS domain"/>
    <property type="match status" value="1"/>
</dbReference>
<sequence length="472" mass="50007">MASSRKPTVADSSADLVNKVAQRVAACAAFVVSGDAEPPTVAIALSGGRDSAALLHACAAWRDAGARVQLVALHIHHGLHADADVWECACKRMAEAAGVAFHARRVHIAVDAGRGVEEAAREARYAALEALCTKTGASILLTAHHQDDQAETVLLQLMRGAGLDGLAAMPMARAGAVTLLRPWVDAPRSEIELYAHAHALSWVEDPSNSDARYARNALRPLLAGMADHFPAYREALSRSAAHLADAAALIDEIAQADLTQIASANGLDVAALNGLSVPRQRAVLRAWLAEAGMRALPSRRLEDLRTQLTDARDDGALRIELPNGQVRRYRGIAWIDAGANDAPEPRAVGISPALFEPAHLAEQRVTLDAWGGTLLFAPVASDGVAAQTLQAPLSLVPRRGGERIVLRTGAPSRALKQAYQEAGIPAWERERLPLLYAGELLVFAAGLGMNRVAVHSGVGWQITWLADGQGAL</sequence>
<dbReference type="EC" id="6.3.4.19" evidence="8"/>
<keyword evidence="3 8" id="KW-0436">Ligase</keyword>
<dbReference type="CDD" id="cd01992">
    <property type="entry name" value="TilS_N"/>
    <property type="match status" value="1"/>
</dbReference>
<feature type="domain" description="Lysidine-tRNA(Ile) synthetase C-terminal" evidence="9">
    <location>
        <begin position="393"/>
        <end position="464"/>
    </location>
</feature>
<dbReference type="HAMAP" id="MF_01161">
    <property type="entry name" value="tRNA_Ile_lys_synt"/>
    <property type="match status" value="1"/>
</dbReference>
<dbReference type="InterPro" id="IPR012094">
    <property type="entry name" value="tRNA_Ile_lys_synt"/>
</dbReference>
<name>A0A2N4TLU2_RALPI</name>
<comment type="similarity">
    <text evidence="8">Belongs to the tRNA(Ile)-lysidine synthase family.</text>
</comment>
<dbReference type="InterPro" id="IPR012796">
    <property type="entry name" value="Lysidine-tRNA-synth_C"/>
</dbReference>
<organism evidence="10 11">
    <name type="scientific">Ralstonia pickettii</name>
    <name type="common">Burkholderia pickettii</name>
    <dbReference type="NCBI Taxonomy" id="329"/>
    <lineage>
        <taxon>Bacteria</taxon>
        <taxon>Pseudomonadati</taxon>
        <taxon>Pseudomonadota</taxon>
        <taxon>Betaproteobacteria</taxon>
        <taxon>Burkholderiales</taxon>
        <taxon>Burkholderiaceae</taxon>
        <taxon>Ralstonia</taxon>
    </lineage>
</organism>
<keyword evidence="4 8" id="KW-0819">tRNA processing</keyword>
<comment type="caution">
    <text evidence="10">The sequence shown here is derived from an EMBL/GenBank/DDBJ whole genome shotgun (WGS) entry which is preliminary data.</text>
</comment>
<comment type="subcellular location">
    <subcellularLocation>
        <location evidence="1 8">Cytoplasm</location>
    </subcellularLocation>
</comment>
<evidence type="ECO:0000256" key="5">
    <source>
        <dbReference type="ARBA" id="ARBA00022741"/>
    </source>
</evidence>
<dbReference type="Gene3D" id="1.20.59.20">
    <property type="match status" value="1"/>
</dbReference>
<feature type="binding site" evidence="8">
    <location>
        <begin position="46"/>
        <end position="51"/>
    </location>
    <ligand>
        <name>ATP</name>
        <dbReference type="ChEBI" id="CHEBI:30616"/>
    </ligand>
</feature>
<dbReference type="GO" id="GO:0006400">
    <property type="term" value="P:tRNA modification"/>
    <property type="evidence" value="ECO:0007669"/>
    <property type="project" value="UniProtKB-UniRule"/>
</dbReference>
<evidence type="ECO:0000256" key="3">
    <source>
        <dbReference type="ARBA" id="ARBA00022598"/>
    </source>
</evidence>
<gene>
    <name evidence="8 10" type="primary">tilS</name>
    <name evidence="10" type="ORF">C0Q88_19660</name>
</gene>
<dbReference type="NCBIfam" id="TIGR02433">
    <property type="entry name" value="lysidine_TilS_C"/>
    <property type="match status" value="1"/>
</dbReference>
<keyword evidence="5 8" id="KW-0547">Nucleotide-binding</keyword>
<dbReference type="GO" id="GO:0005524">
    <property type="term" value="F:ATP binding"/>
    <property type="evidence" value="ECO:0007669"/>
    <property type="project" value="UniProtKB-UniRule"/>
</dbReference>
<dbReference type="PANTHER" id="PTHR43033">
    <property type="entry name" value="TRNA(ILE)-LYSIDINE SYNTHASE-RELATED"/>
    <property type="match status" value="1"/>
</dbReference>
<keyword evidence="6 8" id="KW-0067">ATP-binding</keyword>
<dbReference type="InterPro" id="IPR015262">
    <property type="entry name" value="tRNA_Ile_lys_synt_subst-bd"/>
</dbReference>
<evidence type="ECO:0000256" key="6">
    <source>
        <dbReference type="ARBA" id="ARBA00022840"/>
    </source>
</evidence>
<protein>
    <recommendedName>
        <fullName evidence="8">tRNA(Ile)-lysidine synthase</fullName>
        <ecNumber evidence="8">6.3.4.19</ecNumber>
    </recommendedName>
    <alternativeName>
        <fullName evidence="8">tRNA(Ile)-2-lysyl-cytidine synthase</fullName>
    </alternativeName>
    <alternativeName>
        <fullName evidence="8">tRNA(Ile)-lysidine synthetase</fullName>
    </alternativeName>
</protein>
<evidence type="ECO:0000256" key="8">
    <source>
        <dbReference type="HAMAP-Rule" id="MF_01161"/>
    </source>
</evidence>
<comment type="catalytic activity">
    <reaction evidence="7 8">
        <text>cytidine(34) in tRNA(Ile2) + L-lysine + ATP = lysidine(34) in tRNA(Ile2) + AMP + diphosphate + H(+)</text>
        <dbReference type="Rhea" id="RHEA:43744"/>
        <dbReference type="Rhea" id="RHEA-COMP:10625"/>
        <dbReference type="Rhea" id="RHEA-COMP:10670"/>
        <dbReference type="ChEBI" id="CHEBI:15378"/>
        <dbReference type="ChEBI" id="CHEBI:30616"/>
        <dbReference type="ChEBI" id="CHEBI:32551"/>
        <dbReference type="ChEBI" id="CHEBI:33019"/>
        <dbReference type="ChEBI" id="CHEBI:82748"/>
        <dbReference type="ChEBI" id="CHEBI:83665"/>
        <dbReference type="ChEBI" id="CHEBI:456215"/>
        <dbReference type="EC" id="6.3.4.19"/>
    </reaction>
</comment>
<dbReference type="InterPro" id="IPR012795">
    <property type="entry name" value="tRNA_Ile_lys_synt_N"/>
</dbReference>
<dbReference type="SMART" id="SM00977">
    <property type="entry name" value="TilS_C"/>
    <property type="match status" value="1"/>
</dbReference>
<dbReference type="InterPro" id="IPR014729">
    <property type="entry name" value="Rossmann-like_a/b/a_fold"/>
</dbReference>
<dbReference type="Pfam" id="PF01171">
    <property type="entry name" value="ATP_bind_3"/>
    <property type="match status" value="1"/>
</dbReference>
<evidence type="ECO:0000256" key="2">
    <source>
        <dbReference type="ARBA" id="ARBA00022490"/>
    </source>
</evidence>
<dbReference type="OrthoDB" id="9807403at2"/>
<evidence type="ECO:0000256" key="4">
    <source>
        <dbReference type="ARBA" id="ARBA00022694"/>
    </source>
</evidence>
<dbReference type="Pfam" id="PF11734">
    <property type="entry name" value="TilS_C"/>
    <property type="match status" value="1"/>
</dbReference>
<dbReference type="NCBIfam" id="TIGR02432">
    <property type="entry name" value="lysidine_TilS_N"/>
    <property type="match status" value="1"/>
</dbReference>
<evidence type="ECO:0000256" key="7">
    <source>
        <dbReference type="ARBA" id="ARBA00048539"/>
    </source>
</evidence>
<dbReference type="PANTHER" id="PTHR43033:SF1">
    <property type="entry name" value="TRNA(ILE)-LYSIDINE SYNTHASE-RELATED"/>
    <property type="match status" value="1"/>
</dbReference>
<dbReference type="Pfam" id="PF09179">
    <property type="entry name" value="TilS"/>
    <property type="match status" value="1"/>
</dbReference>
<comment type="function">
    <text evidence="8">Ligates lysine onto the cytidine present at position 34 of the AUA codon-specific tRNA(Ile) that contains the anticodon CAU, in an ATP-dependent manner. Cytidine is converted to lysidine, thus changing the amino acid specificity of the tRNA from methionine to isoleucine.</text>
</comment>